<dbReference type="FunFam" id="3.10.20.30:FF:000020">
    <property type="entry name" value="Xanthine dehydrogenase iron-sulfur subunit"/>
    <property type="match status" value="1"/>
</dbReference>
<dbReference type="Gene3D" id="3.10.20.30">
    <property type="match status" value="1"/>
</dbReference>
<gene>
    <name evidence="8" type="ORF">F4148_03335</name>
</gene>
<accession>A0A6B1FT73</accession>
<dbReference type="GO" id="GO:0016491">
    <property type="term" value="F:oxidoreductase activity"/>
    <property type="evidence" value="ECO:0007669"/>
    <property type="project" value="UniProtKB-KW"/>
</dbReference>
<keyword evidence="1" id="KW-0001">2Fe-2S</keyword>
<dbReference type="AlphaFoldDB" id="A0A6B1FT73"/>
<evidence type="ECO:0000256" key="4">
    <source>
        <dbReference type="ARBA" id="ARBA00023004"/>
    </source>
</evidence>
<dbReference type="SUPFAM" id="SSF54292">
    <property type="entry name" value="2Fe-2S ferredoxin-like"/>
    <property type="match status" value="1"/>
</dbReference>
<evidence type="ECO:0000256" key="5">
    <source>
        <dbReference type="ARBA" id="ARBA00023014"/>
    </source>
</evidence>
<sequence>MELKVNGKSYTLEVPAEERLLWVLRDWLGLTGTKFGCGIGICGACTVHVNGAAVRSCLMPLAAVAGADVRTIEGLAATDADGTIKLHPVQQAFIDHQVPQCGWCMSGQIMQAVSFLAQNSQPSEEETVRAMSGNYCRCGCYVRIRQAVQQAAGMAGGEEVATGRRNATVTTRSRRVTAR</sequence>
<evidence type="ECO:0000313" key="8">
    <source>
        <dbReference type="EMBL" id="MYH60822.1"/>
    </source>
</evidence>
<dbReference type="InterPro" id="IPR051452">
    <property type="entry name" value="Diverse_Oxidoreductases"/>
</dbReference>
<dbReference type="InterPro" id="IPR036010">
    <property type="entry name" value="2Fe-2S_ferredoxin-like_sf"/>
</dbReference>
<dbReference type="EMBL" id="VYDA01000122">
    <property type="protein sequence ID" value="MYH60822.1"/>
    <property type="molecule type" value="Genomic_DNA"/>
</dbReference>
<dbReference type="InterPro" id="IPR036884">
    <property type="entry name" value="2Fe-2S-bd_dom_sf"/>
</dbReference>
<protein>
    <submittedName>
        <fullName evidence="8">(2Fe-2S)-binding protein</fullName>
    </submittedName>
</protein>
<reference evidence="8" key="1">
    <citation type="submission" date="2019-09" db="EMBL/GenBank/DDBJ databases">
        <title>Characterisation of the sponge microbiome using genome-centric metagenomics.</title>
        <authorList>
            <person name="Engelberts J.P."/>
            <person name="Robbins S.J."/>
            <person name="De Goeij J.M."/>
            <person name="Aranda M."/>
            <person name="Bell S.C."/>
            <person name="Webster N.S."/>
        </authorList>
    </citation>
    <scope>NUCLEOTIDE SEQUENCE</scope>
    <source>
        <strain evidence="8">SB0675_bin_29</strain>
    </source>
</reference>
<dbReference type="InterPro" id="IPR006058">
    <property type="entry name" value="2Fe2S_fd_BS"/>
</dbReference>
<dbReference type="SUPFAM" id="SSF47741">
    <property type="entry name" value="CO dehydrogenase ISP C-domain like"/>
    <property type="match status" value="1"/>
</dbReference>
<organism evidence="8">
    <name type="scientific">Caldilineaceae bacterium SB0675_bin_29</name>
    <dbReference type="NCBI Taxonomy" id="2605266"/>
    <lineage>
        <taxon>Bacteria</taxon>
        <taxon>Bacillati</taxon>
        <taxon>Chloroflexota</taxon>
        <taxon>Caldilineae</taxon>
        <taxon>Caldilineales</taxon>
        <taxon>Caldilineaceae</taxon>
    </lineage>
</organism>
<evidence type="ECO:0000259" key="7">
    <source>
        <dbReference type="PROSITE" id="PS51085"/>
    </source>
</evidence>
<dbReference type="PROSITE" id="PS51085">
    <property type="entry name" value="2FE2S_FER_2"/>
    <property type="match status" value="1"/>
</dbReference>
<name>A0A6B1FT73_9CHLR</name>
<comment type="pathway">
    <text evidence="6">Alkaloid degradation; nicotine degradation.</text>
</comment>
<dbReference type="GO" id="GO:0051537">
    <property type="term" value="F:2 iron, 2 sulfur cluster binding"/>
    <property type="evidence" value="ECO:0007669"/>
    <property type="project" value="UniProtKB-KW"/>
</dbReference>
<keyword evidence="2" id="KW-0479">Metal-binding</keyword>
<dbReference type="Gene3D" id="1.10.150.120">
    <property type="entry name" value="[2Fe-2S]-binding domain"/>
    <property type="match status" value="1"/>
</dbReference>
<evidence type="ECO:0000256" key="3">
    <source>
        <dbReference type="ARBA" id="ARBA00023002"/>
    </source>
</evidence>
<dbReference type="GO" id="GO:0046872">
    <property type="term" value="F:metal ion binding"/>
    <property type="evidence" value="ECO:0007669"/>
    <property type="project" value="UniProtKB-KW"/>
</dbReference>
<feature type="domain" description="2Fe-2S ferredoxin-type" evidence="7">
    <location>
        <begin position="1"/>
        <end position="75"/>
    </location>
</feature>
<dbReference type="PANTHER" id="PTHR44379:SF2">
    <property type="entry name" value="BLR6218 PROTEIN"/>
    <property type="match status" value="1"/>
</dbReference>
<dbReference type="PANTHER" id="PTHR44379">
    <property type="entry name" value="OXIDOREDUCTASE WITH IRON-SULFUR SUBUNIT"/>
    <property type="match status" value="1"/>
</dbReference>
<keyword evidence="4" id="KW-0408">Iron</keyword>
<dbReference type="CDD" id="cd00207">
    <property type="entry name" value="fer2"/>
    <property type="match status" value="1"/>
</dbReference>
<comment type="caution">
    <text evidence="8">The sequence shown here is derived from an EMBL/GenBank/DDBJ whole genome shotgun (WGS) entry which is preliminary data.</text>
</comment>
<dbReference type="Pfam" id="PF01799">
    <property type="entry name" value="Fer2_2"/>
    <property type="match status" value="1"/>
</dbReference>
<keyword evidence="5" id="KW-0411">Iron-sulfur</keyword>
<evidence type="ECO:0000256" key="6">
    <source>
        <dbReference type="ARBA" id="ARBA00060707"/>
    </source>
</evidence>
<evidence type="ECO:0000256" key="2">
    <source>
        <dbReference type="ARBA" id="ARBA00022723"/>
    </source>
</evidence>
<dbReference type="InterPro" id="IPR012675">
    <property type="entry name" value="Beta-grasp_dom_sf"/>
</dbReference>
<dbReference type="PROSITE" id="PS00197">
    <property type="entry name" value="2FE2S_FER_1"/>
    <property type="match status" value="1"/>
</dbReference>
<keyword evidence="3" id="KW-0560">Oxidoreductase</keyword>
<dbReference type="InterPro" id="IPR002888">
    <property type="entry name" value="2Fe-2S-bd"/>
</dbReference>
<proteinExistence type="predicted"/>
<feature type="non-terminal residue" evidence="8">
    <location>
        <position position="179"/>
    </location>
</feature>
<dbReference type="InterPro" id="IPR001041">
    <property type="entry name" value="2Fe-2S_ferredoxin-type"/>
</dbReference>
<dbReference type="Pfam" id="PF00111">
    <property type="entry name" value="Fer2"/>
    <property type="match status" value="1"/>
</dbReference>
<evidence type="ECO:0000256" key="1">
    <source>
        <dbReference type="ARBA" id="ARBA00022714"/>
    </source>
</evidence>